<sequence>MSDDKRPDWKKGFDRMRYMYKDFSISSTSTEFINRASSGKELLFNNSKETIEEIKKILPRMKVNHHATVIGVKSYLNHRFYVYQTLKKRLVLYAGLGGWLFLKTNQLKYAQIHRAIGLYVMFNILIPDLMVHKRRLSLEISEHTRWLANLFK</sequence>
<proteinExistence type="predicted"/>
<evidence type="ECO:0000313" key="1">
    <source>
        <dbReference type="EMBL" id="CAI2383354.1"/>
    </source>
</evidence>
<gene>
    <name evidence="1" type="ORF">ECRASSUSDP1_LOCUS24853</name>
</gene>
<accession>A0AAD1Y2H0</accession>
<comment type="caution">
    <text evidence="1">The sequence shown here is derived from an EMBL/GenBank/DDBJ whole genome shotgun (WGS) entry which is preliminary data.</text>
</comment>
<reference evidence="1" key="1">
    <citation type="submission" date="2023-07" db="EMBL/GenBank/DDBJ databases">
        <authorList>
            <consortium name="AG Swart"/>
            <person name="Singh M."/>
            <person name="Singh A."/>
            <person name="Seah K."/>
            <person name="Emmerich C."/>
        </authorList>
    </citation>
    <scope>NUCLEOTIDE SEQUENCE</scope>
    <source>
        <strain evidence="1">DP1</strain>
    </source>
</reference>
<protein>
    <submittedName>
        <fullName evidence="1">Uncharacterized protein</fullName>
    </submittedName>
</protein>
<evidence type="ECO:0000313" key="2">
    <source>
        <dbReference type="Proteomes" id="UP001295684"/>
    </source>
</evidence>
<dbReference type="AlphaFoldDB" id="A0AAD1Y2H0"/>
<keyword evidence="2" id="KW-1185">Reference proteome</keyword>
<name>A0AAD1Y2H0_EUPCR</name>
<dbReference type="Proteomes" id="UP001295684">
    <property type="component" value="Unassembled WGS sequence"/>
</dbReference>
<organism evidence="1 2">
    <name type="scientific">Euplotes crassus</name>
    <dbReference type="NCBI Taxonomy" id="5936"/>
    <lineage>
        <taxon>Eukaryota</taxon>
        <taxon>Sar</taxon>
        <taxon>Alveolata</taxon>
        <taxon>Ciliophora</taxon>
        <taxon>Intramacronucleata</taxon>
        <taxon>Spirotrichea</taxon>
        <taxon>Hypotrichia</taxon>
        <taxon>Euplotida</taxon>
        <taxon>Euplotidae</taxon>
        <taxon>Moneuplotes</taxon>
    </lineage>
</organism>
<dbReference type="EMBL" id="CAMPGE010025615">
    <property type="protein sequence ID" value="CAI2383354.1"/>
    <property type="molecule type" value="Genomic_DNA"/>
</dbReference>